<feature type="transmembrane region" description="Helical" evidence="1">
    <location>
        <begin position="356"/>
        <end position="381"/>
    </location>
</feature>
<evidence type="ECO:0000313" key="3">
    <source>
        <dbReference type="EMBL" id="RJF74589.1"/>
    </source>
</evidence>
<dbReference type="AlphaFoldDB" id="A0A418VEQ5"/>
<keyword evidence="1" id="KW-0812">Transmembrane</keyword>
<dbReference type="OrthoDB" id="58875at2"/>
<protein>
    <submittedName>
        <fullName evidence="3">Uncharacterized protein</fullName>
    </submittedName>
</protein>
<proteinExistence type="predicted"/>
<keyword evidence="2" id="KW-0732">Signal</keyword>
<feature type="transmembrane region" description="Helical" evidence="1">
    <location>
        <begin position="199"/>
        <end position="227"/>
    </location>
</feature>
<dbReference type="Proteomes" id="UP000286287">
    <property type="component" value="Unassembled WGS sequence"/>
</dbReference>
<sequence length="403" mass="42740">MMKQMRFVISFFLLTLFSVSYAETYDTFTQIFMGNPIEMVNDLGANLRSSGLYGSVKKLAYAIAVAGFFFQLYKGLGRNNYKEMRATIVQAVGVMIMLSLVPKAHSAIITSWQTTYTASNSRFSGQLSAKIDAAGTEMSKMIGTVSTAASMGTTAAAYGAKALATGATKKVAVKAGGTFLAKAGSRIGAGAMALSGFTILYSSIIAIAGFIVLALGYVLPLAIAFTMWGQITAIWACIGSAMGAIMITAMMPLLAYSAIDRAFIKPAEATRQFISQNGLSAHYDQAKADMVSTEFYDRARTEMETCKARAANDESVDCTDERSVNIISKAYDFIAQKMGGYIDSFVDIGAKLLDSIFAAIMQVILSVIYFIAAMVFMGAAVNFLTSILGGVASYAGAVAKGGG</sequence>
<keyword evidence="4" id="KW-1185">Reference proteome</keyword>
<keyword evidence="1" id="KW-1133">Transmembrane helix</keyword>
<evidence type="ECO:0000313" key="4">
    <source>
        <dbReference type="Proteomes" id="UP000286287"/>
    </source>
</evidence>
<feature type="signal peptide" evidence="2">
    <location>
        <begin position="1"/>
        <end position="22"/>
    </location>
</feature>
<dbReference type="EMBL" id="QYUJ01000009">
    <property type="protein sequence ID" value="RJF74589.1"/>
    <property type="molecule type" value="Genomic_DNA"/>
</dbReference>
<gene>
    <name evidence="3" type="ORF">D3875_03345</name>
</gene>
<feature type="transmembrane region" description="Helical" evidence="1">
    <location>
        <begin position="59"/>
        <end position="76"/>
    </location>
</feature>
<reference evidence="3 4" key="1">
    <citation type="submission" date="2018-09" db="EMBL/GenBank/DDBJ databases">
        <authorList>
            <person name="Zhu H."/>
        </authorList>
    </citation>
    <scope>NUCLEOTIDE SEQUENCE [LARGE SCALE GENOMIC DNA]</scope>
    <source>
        <strain evidence="3 4">K2S05-167</strain>
    </source>
</reference>
<name>A0A418VEQ5_9DEIO</name>
<accession>A0A418VEQ5</accession>
<keyword evidence="1" id="KW-0472">Membrane</keyword>
<organism evidence="3 4">
    <name type="scientific">Deinococcus cavernae</name>
    <dbReference type="NCBI Taxonomy" id="2320857"/>
    <lineage>
        <taxon>Bacteria</taxon>
        <taxon>Thermotogati</taxon>
        <taxon>Deinococcota</taxon>
        <taxon>Deinococci</taxon>
        <taxon>Deinococcales</taxon>
        <taxon>Deinococcaceae</taxon>
        <taxon>Deinococcus</taxon>
    </lineage>
</organism>
<feature type="chain" id="PRO_5019471890" evidence="2">
    <location>
        <begin position="23"/>
        <end position="403"/>
    </location>
</feature>
<comment type="caution">
    <text evidence="3">The sequence shown here is derived from an EMBL/GenBank/DDBJ whole genome shotgun (WGS) entry which is preliminary data.</text>
</comment>
<feature type="transmembrane region" description="Helical" evidence="1">
    <location>
        <begin position="233"/>
        <end position="256"/>
    </location>
</feature>
<evidence type="ECO:0000256" key="1">
    <source>
        <dbReference type="SAM" id="Phobius"/>
    </source>
</evidence>
<evidence type="ECO:0000256" key="2">
    <source>
        <dbReference type="SAM" id="SignalP"/>
    </source>
</evidence>
<dbReference type="RefSeq" id="WP_119761146.1">
    <property type="nucleotide sequence ID" value="NZ_QYUJ01000009.1"/>
</dbReference>